<feature type="domain" description="CobQ/CobB/MinD/ParA nucleotide binding" evidence="1">
    <location>
        <begin position="6"/>
        <end position="179"/>
    </location>
</feature>
<dbReference type="Pfam" id="PF01656">
    <property type="entry name" value="CbiA"/>
    <property type="match status" value="1"/>
</dbReference>
<name>A0ABV4L581_9GAMM</name>
<dbReference type="InterPro" id="IPR050678">
    <property type="entry name" value="DNA_Partitioning_ATPase"/>
</dbReference>
<evidence type="ECO:0000313" key="2">
    <source>
        <dbReference type="EMBL" id="MEZ8082847.1"/>
    </source>
</evidence>
<dbReference type="RefSeq" id="WP_371734980.1">
    <property type="nucleotide sequence ID" value="NZ_JBGONM010000044.1"/>
</dbReference>
<sequence>MPGKIITVAQSKGGAGKSTVAVNFAIDSAKDGYNVLLCDTEKSGTTLDYQSRDDDSLTIIDGYDKQFPKMLDVYRNSFDLIIIDTAGANVDIDGDGENFQETLNHKILSKTDLLVIPVEPSPVAIRKSYRFFQSIEKYIDMARGNLDALVVVNKYSTKTKLSKELISDLPDITDIKISENRIRLAEVVKRAEMDLKSVNEIAPGENVAVDLRRLRKEVLEMANKEA</sequence>
<dbReference type="InterPro" id="IPR027417">
    <property type="entry name" value="P-loop_NTPase"/>
</dbReference>
<comment type="caution">
    <text evidence="2">The sequence shown here is derived from an EMBL/GenBank/DDBJ whole genome shotgun (WGS) entry which is preliminary data.</text>
</comment>
<dbReference type="PANTHER" id="PTHR13696:SF96">
    <property type="entry name" value="COBQ_COBB_MIND_PARA NUCLEOTIDE BINDING DOMAIN-CONTAINING PROTEIN"/>
    <property type="match status" value="1"/>
</dbReference>
<dbReference type="Gene3D" id="3.40.50.300">
    <property type="entry name" value="P-loop containing nucleotide triphosphate hydrolases"/>
    <property type="match status" value="1"/>
</dbReference>
<dbReference type="PIRSF" id="PIRSF009320">
    <property type="entry name" value="Nuc_binding_HP_1000"/>
    <property type="match status" value="1"/>
</dbReference>
<keyword evidence="3" id="KW-1185">Reference proteome</keyword>
<reference evidence="2 3" key="1">
    <citation type="submission" date="2024-06" db="EMBL/GenBank/DDBJ databases">
        <authorList>
            <person name="Steensen K."/>
            <person name="Seneca J."/>
            <person name="Bartlau N."/>
            <person name="Yu A.X."/>
            <person name="Polz M.F."/>
        </authorList>
    </citation>
    <scope>NUCLEOTIDE SEQUENCE [LARGE SCALE GENOMIC DNA]</scope>
    <source>
        <strain evidence="2 3">1F260</strain>
    </source>
</reference>
<dbReference type="EMBL" id="JBGONM010000044">
    <property type="protein sequence ID" value="MEZ8082847.1"/>
    <property type="molecule type" value="Genomic_DNA"/>
</dbReference>
<organism evidence="2 3">
    <name type="scientific">Enterovibrio norvegicus</name>
    <dbReference type="NCBI Taxonomy" id="188144"/>
    <lineage>
        <taxon>Bacteria</taxon>
        <taxon>Pseudomonadati</taxon>
        <taxon>Pseudomonadota</taxon>
        <taxon>Gammaproteobacteria</taxon>
        <taxon>Vibrionales</taxon>
        <taxon>Vibrionaceae</taxon>
        <taxon>Enterovibrio</taxon>
    </lineage>
</organism>
<dbReference type="CDD" id="cd02042">
    <property type="entry name" value="ParAB_family"/>
    <property type="match status" value="1"/>
</dbReference>
<dbReference type="SUPFAM" id="SSF52540">
    <property type="entry name" value="P-loop containing nucleoside triphosphate hydrolases"/>
    <property type="match status" value="1"/>
</dbReference>
<accession>A0ABV4L581</accession>
<dbReference type="PANTHER" id="PTHR13696">
    <property type="entry name" value="P-LOOP CONTAINING NUCLEOSIDE TRIPHOSPHATE HYDROLASE"/>
    <property type="match status" value="1"/>
</dbReference>
<evidence type="ECO:0000259" key="1">
    <source>
        <dbReference type="Pfam" id="PF01656"/>
    </source>
</evidence>
<evidence type="ECO:0000313" key="3">
    <source>
        <dbReference type="Proteomes" id="UP001569154"/>
    </source>
</evidence>
<proteinExistence type="predicted"/>
<dbReference type="InterPro" id="IPR002586">
    <property type="entry name" value="CobQ/CobB/MinD/ParA_Nub-bd_dom"/>
</dbReference>
<gene>
    <name evidence="2" type="ORF">ACED35_17150</name>
</gene>
<protein>
    <submittedName>
        <fullName evidence="2">AAA family ATPase</fullName>
    </submittedName>
</protein>
<dbReference type="Proteomes" id="UP001569154">
    <property type="component" value="Unassembled WGS sequence"/>
</dbReference>